<accession>A0A5C6ALW4</accession>
<evidence type="ECO:0008006" key="4">
    <source>
        <dbReference type="Google" id="ProtNLM"/>
    </source>
</evidence>
<dbReference type="InterPro" id="IPR017850">
    <property type="entry name" value="Alkaline_phosphatase_core_sf"/>
</dbReference>
<dbReference type="InterPro" id="IPR010869">
    <property type="entry name" value="DUF1501"/>
</dbReference>
<dbReference type="SUPFAM" id="SSF53649">
    <property type="entry name" value="Alkaline phosphatase-like"/>
    <property type="match status" value="1"/>
</dbReference>
<protein>
    <recommendedName>
        <fullName evidence="4">DUF1501 domain-containing protein</fullName>
    </recommendedName>
</protein>
<dbReference type="AlphaFoldDB" id="A0A5C6ALW4"/>
<sequence length="485" mass="52759">MNPSQELCCPGPDAATHNIAANLAGTRRSFMKMGIAGFASLSLPAVMRLRAASLAATGSTAASEKTAVILVWKPGGCSHIDTYDPKPDAGSEYRGPFGMISTKVTGMKFTELLPRQAAIADKFTLLRSMKQGAGGHPAGSMQMFSGDADTRDKPKPKYPDWMSVVNYLRSQEGPRENPLPRYVGVSGPSTYNGPAYLGDAYSPFSVTGDPNSPDFVVPNIGLSSQNEAERIRRRIGLREKLDTMSREFDRYGELGALDEFESQAMALLTNPKTKDAFDLTQEDDKTRDRYGRNAWGQQLLLARRLVEAGVEVLTTSLRGQLCGRVSNWDDHAVNHHVFDALRFRAQAYDQAVTALIEDIHERGLSKRVLVVVTGEFGRTPKINYQPSTGAGNASAAAGTKQPGRDHWPRAFSNIWAGGGIETGRFIGSTDKRGEDVVERPCGPGDFLATIYHHLGIDSSKVFIKDFNGRPTPIVDHGTPIPELMG</sequence>
<evidence type="ECO:0000313" key="2">
    <source>
        <dbReference type="EMBL" id="TWU01005.1"/>
    </source>
</evidence>
<gene>
    <name evidence="2" type="ORF">Pla52n_43760</name>
</gene>
<reference evidence="2 3" key="1">
    <citation type="submission" date="2019-02" db="EMBL/GenBank/DDBJ databases">
        <title>Deep-cultivation of Planctomycetes and their phenomic and genomic characterization uncovers novel biology.</title>
        <authorList>
            <person name="Wiegand S."/>
            <person name="Jogler M."/>
            <person name="Boedeker C."/>
            <person name="Pinto D."/>
            <person name="Vollmers J."/>
            <person name="Rivas-Marin E."/>
            <person name="Kohn T."/>
            <person name="Peeters S.H."/>
            <person name="Heuer A."/>
            <person name="Rast P."/>
            <person name="Oberbeckmann S."/>
            <person name="Bunk B."/>
            <person name="Jeske O."/>
            <person name="Meyerdierks A."/>
            <person name="Storesund J.E."/>
            <person name="Kallscheuer N."/>
            <person name="Luecker S."/>
            <person name="Lage O.M."/>
            <person name="Pohl T."/>
            <person name="Merkel B.J."/>
            <person name="Hornburger P."/>
            <person name="Mueller R.-W."/>
            <person name="Bruemmer F."/>
            <person name="Labrenz M."/>
            <person name="Spormann A.M."/>
            <person name="Op Den Camp H."/>
            <person name="Overmann J."/>
            <person name="Amann R."/>
            <person name="Jetten M.S.M."/>
            <person name="Mascher T."/>
            <person name="Medema M.H."/>
            <person name="Devos D.P."/>
            <person name="Kaster A.-K."/>
            <person name="Ovreas L."/>
            <person name="Rohde M."/>
            <person name="Galperin M.Y."/>
            <person name="Jogler C."/>
        </authorList>
    </citation>
    <scope>NUCLEOTIDE SEQUENCE [LARGE SCALE GENOMIC DNA]</scope>
    <source>
        <strain evidence="2 3">Pla52n</strain>
    </source>
</reference>
<proteinExistence type="predicted"/>
<dbReference type="PANTHER" id="PTHR43737:SF1">
    <property type="entry name" value="DUF1501 DOMAIN-CONTAINING PROTEIN"/>
    <property type="match status" value="1"/>
</dbReference>
<feature type="region of interest" description="Disordered" evidence="1">
    <location>
        <begin position="383"/>
        <end position="403"/>
    </location>
</feature>
<organism evidence="2 3">
    <name type="scientific">Stieleria varia</name>
    <dbReference type="NCBI Taxonomy" id="2528005"/>
    <lineage>
        <taxon>Bacteria</taxon>
        <taxon>Pseudomonadati</taxon>
        <taxon>Planctomycetota</taxon>
        <taxon>Planctomycetia</taxon>
        <taxon>Pirellulales</taxon>
        <taxon>Pirellulaceae</taxon>
        <taxon>Stieleria</taxon>
    </lineage>
</organism>
<name>A0A5C6ALW4_9BACT</name>
<dbReference type="EMBL" id="SJPN01000005">
    <property type="protein sequence ID" value="TWU01005.1"/>
    <property type="molecule type" value="Genomic_DNA"/>
</dbReference>
<feature type="compositionally biased region" description="Low complexity" evidence="1">
    <location>
        <begin position="387"/>
        <end position="399"/>
    </location>
</feature>
<dbReference type="Proteomes" id="UP000320176">
    <property type="component" value="Unassembled WGS sequence"/>
</dbReference>
<evidence type="ECO:0000256" key="1">
    <source>
        <dbReference type="SAM" id="MobiDB-lite"/>
    </source>
</evidence>
<dbReference type="RefSeq" id="WP_231742158.1">
    <property type="nucleotide sequence ID" value="NZ_CP151726.1"/>
</dbReference>
<keyword evidence="3" id="KW-1185">Reference proteome</keyword>
<dbReference type="Pfam" id="PF07394">
    <property type="entry name" value="DUF1501"/>
    <property type="match status" value="1"/>
</dbReference>
<dbReference type="PANTHER" id="PTHR43737">
    <property type="entry name" value="BLL7424 PROTEIN"/>
    <property type="match status" value="1"/>
</dbReference>
<comment type="caution">
    <text evidence="2">The sequence shown here is derived from an EMBL/GenBank/DDBJ whole genome shotgun (WGS) entry which is preliminary data.</text>
</comment>
<evidence type="ECO:0000313" key="3">
    <source>
        <dbReference type="Proteomes" id="UP000320176"/>
    </source>
</evidence>